<dbReference type="Pfam" id="PF14742">
    <property type="entry name" value="GDE_N_bis"/>
    <property type="match status" value="1"/>
</dbReference>
<dbReference type="RefSeq" id="WP_271918379.1">
    <property type="nucleotide sequence ID" value="NZ_JAQNDO010000001.1"/>
</dbReference>
<proteinExistence type="predicted"/>
<evidence type="ECO:0000259" key="2">
    <source>
        <dbReference type="Pfam" id="PF22422"/>
    </source>
</evidence>
<reference evidence="3 4" key="1">
    <citation type="submission" date="2022-11" db="EMBL/GenBank/DDBJ databases">
        <title>Minimal conservation of predation-associated metabolite biosynthetic gene clusters underscores biosynthetic potential of Myxococcota including descriptions for ten novel species: Archangium lansinium sp. nov., Myxococcus landrumus sp. nov., Nannocystis bai.</title>
        <authorList>
            <person name="Ahearne A."/>
            <person name="Stevens C."/>
            <person name="Dowd S."/>
        </authorList>
    </citation>
    <scope>NUCLEOTIDE SEQUENCE [LARGE SCALE GENOMIC DNA]</scope>
    <source>
        <strain evidence="3 4">RJM3</strain>
    </source>
</reference>
<gene>
    <name evidence="3" type="ORF">POL67_16815</name>
</gene>
<dbReference type="Pfam" id="PF22422">
    <property type="entry name" value="MGH1-like_GH"/>
    <property type="match status" value="1"/>
</dbReference>
<feature type="domain" description="Putative glycogen debranching enzyme N-terminal" evidence="1">
    <location>
        <begin position="9"/>
        <end position="190"/>
    </location>
</feature>
<evidence type="ECO:0000259" key="1">
    <source>
        <dbReference type="Pfam" id="PF14742"/>
    </source>
</evidence>
<name>A0ABT5EP93_9BACT</name>
<feature type="domain" description="Mannosylglycerate hydrolase MGH1-like glycoside hydrolase" evidence="2">
    <location>
        <begin position="348"/>
        <end position="585"/>
    </location>
</feature>
<accession>A0ABT5EP93</accession>
<dbReference type="InterPro" id="IPR032856">
    <property type="entry name" value="GDE_N_bis"/>
</dbReference>
<evidence type="ECO:0000313" key="3">
    <source>
        <dbReference type="EMBL" id="MDC0743013.1"/>
    </source>
</evidence>
<comment type="caution">
    <text evidence="3">The sequence shown here is derived from an EMBL/GenBank/DDBJ whole genome shotgun (WGS) entry which is preliminary data.</text>
</comment>
<dbReference type="InterPro" id="IPR008928">
    <property type="entry name" value="6-hairpin_glycosidase_sf"/>
</dbReference>
<sequence length="697" mass="78422">MAESMISILDGSTFVTSHRTGDINAGPDQPHGLFYKDTRHLSRWTLRVNGECPGLLTADNVEYHFAQFFLFPRTGSIYENPYLSILRRRYAGEGFREEIEVINHSLKPITLELRIEAAADFADLFEVKDALAKKGELSREVRGHELLLGYRRESFVRQTLIGSSQPADVSEEGFVFNLEIQPKSTWATTFSVRPLVGNVTAAEATKALPLLKQDLREDFTRWIEHAPLVSSDPPIVQEVYLRSIVDLAALRFYPYPDIFPQFALPAAGLPWFMALFGRDSLITSYQALPFIPALAATSLVVLGGRQGRECDDFRDEEPGKILHELRFGELTAFGERPQSPYYGTADATPLFLILLDEYERWTGDAALVRRLEKAARAALQWIDQYGDRDGDGYIEYERRAETGLENQCWKDSWNSILFADGTLAEAPRATCELQGYAYDAKVRCARLARSIFRDTALAERLEREAADLKARFNRDFWIPERGFFALALDGRKRKVDSLTSNIGHLLWSGIVEDDKVESIVRHLMGPALFSGWGVRTMADGEAGFNPIEYHNGTVWPHDNALIAAGLARYGYREEASRICAALFDAARFFRFRLPEVFAGYERKTTGFPVEYPTASSPQAWASGAPLLAIRTLMGLEPKGEELTSAPVLPDSIASLSLRRVPGRWEPADVSAERPDARSRIDVIRDWLAEREGFRKAA</sequence>
<organism evidence="3 4">
    <name type="scientific">Polyangium mundeleinium</name>
    <dbReference type="NCBI Taxonomy" id="2995306"/>
    <lineage>
        <taxon>Bacteria</taxon>
        <taxon>Pseudomonadati</taxon>
        <taxon>Myxococcota</taxon>
        <taxon>Polyangia</taxon>
        <taxon>Polyangiales</taxon>
        <taxon>Polyangiaceae</taxon>
        <taxon>Polyangium</taxon>
    </lineage>
</organism>
<dbReference type="InterPro" id="IPR054491">
    <property type="entry name" value="MGH1-like_GH"/>
</dbReference>
<dbReference type="InterPro" id="IPR012341">
    <property type="entry name" value="6hp_glycosidase-like_sf"/>
</dbReference>
<dbReference type="Gene3D" id="1.50.10.10">
    <property type="match status" value="1"/>
</dbReference>
<protein>
    <submittedName>
        <fullName evidence="3">Glycogen debranching N-terminal domain-containing protein</fullName>
    </submittedName>
</protein>
<evidence type="ECO:0000313" key="4">
    <source>
        <dbReference type="Proteomes" id="UP001221411"/>
    </source>
</evidence>
<dbReference type="Proteomes" id="UP001221411">
    <property type="component" value="Unassembled WGS sequence"/>
</dbReference>
<dbReference type="EMBL" id="JAQNDO010000001">
    <property type="protein sequence ID" value="MDC0743013.1"/>
    <property type="molecule type" value="Genomic_DNA"/>
</dbReference>
<dbReference type="SUPFAM" id="SSF48208">
    <property type="entry name" value="Six-hairpin glycosidases"/>
    <property type="match status" value="1"/>
</dbReference>
<keyword evidence="4" id="KW-1185">Reference proteome</keyword>